<feature type="transmembrane region" description="Helical" evidence="1">
    <location>
        <begin position="365"/>
        <end position="391"/>
    </location>
</feature>
<dbReference type="PATRIC" id="fig|931276.5.peg.2552"/>
<feature type="transmembrane region" description="Helical" evidence="1">
    <location>
        <begin position="485"/>
        <end position="506"/>
    </location>
</feature>
<evidence type="ECO:0008006" key="4">
    <source>
        <dbReference type="Google" id="ProtNLM"/>
    </source>
</evidence>
<feature type="transmembrane region" description="Helical" evidence="1">
    <location>
        <begin position="327"/>
        <end position="345"/>
    </location>
</feature>
<feature type="transmembrane region" description="Helical" evidence="1">
    <location>
        <begin position="28"/>
        <end position="53"/>
    </location>
</feature>
<feature type="transmembrane region" description="Helical" evidence="1">
    <location>
        <begin position="142"/>
        <end position="171"/>
    </location>
</feature>
<keyword evidence="1" id="KW-1133">Transmembrane helix</keyword>
<sequence>MNRLSVVTKYFIKNALGEMFGSSKKKSAFLVALMIFGVSMISMPFTMMVGLGYEEFHAVGQEGMLLSLIISAGATVCFFFGIYTIMNVFYFSDDIEVLLPLPIKSSELVIGKFAAVLINMYIYTAMLILPLVAFGVVSKANIFYYLYVIIVLIITPVLPMVLASIICMILMRFTSLSKHKDGFRMFTGCATLILIVVFNYLNSGSKGNMSQEQALLKFSEGHNSMMDMMTGIFITNKFSSYGLLYNNETRGLIYILLGLILSIIIFVIYSYIGGKLYLKGIIGISESYSKKENILENGKVKKFIQINSPLKALVIKDIKIMFRTPTYFINCIAMIFYMPAILGVAMLSRSNISEIRNMLSQGTSIYGFVIVGAFVLASMSVMTGGASATALSREGRDILVSKYIPVSYKTQLYSKIISSVCINGAGSIIVAIALVIIGVSPLLFILGFLVSVAAILVISLFGIFIDFKSPKLEWENEKAMFKKNYMPLLIMFIIFVISAILVVLNILIQNYIVIFGICMSLALIGSFILYKILIKLVYKVYLNDK</sequence>
<dbReference type="OrthoDB" id="138672at2"/>
<dbReference type="STRING" id="36745.CLSAP_23650"/>
<keyword evidence="3" id="KW-1185">Reference proteome</keyword>
<feature type="transmembrane region" description="Helical" evidence="1">
    <location>
        <begin position="65"/>
        <end position="92"/>
    </location>
</feature>
<feature type="transmembrane region" description="Helical" evidence="1">
    <location>
        <begin position="113"/>
        <end position="136"/>
    </location>
</feature>
<feature type="transmembrane region" description="Helical" evidence="1">
    <location>
        <begin position="412"/>
        <end position="437"/>
    </location>
</feature>
<proteinExistence type="predicted"/>
<dbReference type="Proteomes" id="UP000011728">
    <property type="component" value="Chromosome"/>
</dbReference>
<evidence type="ECO:0000313" key="3">
    <source>
        <dbReference type="Proteomes" id="UP000011728"/>
    </source>
</evidence>
<feature type="transmembrane region" description="Helical" evidence="1">
    <location>
        <begin position="183"/>
        <end position="201"/>
    </location>
</feature>
<keyword evidence="1" id="KW-0812">Transmembrane</keyword>
<dbReference type="Pfam" id="PF16949">
    <property type="entry name" value="ABC_tran_2"/>
    <property type="match status" value="1"/>
</dbReference>
<dbReference type="EMBL" id="CP004121">
    <property type="protein sequence ID" value="AGF56311.1"/>
    <property type="molecule type" value="Genomic_DNA"/>
</dbReference>
<evidence type="ECO:0000313" key="2">
    <source>
        <dbReference type="EMBL" id="AGF56311.1"/>
    </source>
</evidence>
<feature type="transmembrane region" description="Helical" evidence="1">
    <location>
        <begin position="443"/>
        <end position="465"/>
    </location>
</feature>
<dbReference type="RefSeq" id="WP_015392630.1">
    <property type="nucleotide sequence ID" value="NC_020291.1"/>
</dbReference>
<organism evidence="2 3">
    <name type="scientific">Clostridium saccharoperbutylacetonicum N1-4(HMT)</name>
    <dbReference type="NCBI Taxonomy" id="931276"/>
    <lineage>
        <taxon>Bacteria</taxon>
        <taxon>Bacillati</taxon>
        <taxon>Bacillota</taxon>
        <taxon>Clostridia</taxon>
        <taxon>Eubacteriales</taxon>
        <taxon>Clostridiaceae</taxon>
        <taxon>Clostridium</taxon>
    </lineage>
</organism>
<accession>M1MNL7</accession>
<dbReference type="InterPro" id="IPR031599">
    <property type="entry name" value="ABC_tran_2"/>
</dbReference>
<dbReference type="eggNOG" id="ENOG502Z8T8">
    <property type="taxonomic scope" value="Bacteria"/>
</dbReference>
<dbReference type="KEGG" id="csr:Cspa_c25460"/>
<protein>
    <recommendedName>
        <fullName evidence="4">ABC-2 type transport system permease protein</fullName>
    </recommendedName>
</protein>
<dbReference type="HOGENOM" id="CLU_031634_0_0_9"/>
<feature type="transmembrane region" description="Helical" evidence="1">
    <location>
        <begin position="512"/>
        <end position="533"/>
    </location>
</feature>
<evidence type="ECO:0000256" key="1">
    <source>
        <dbReference type="SAM" id="Phobius"/>
    </source>
</evidence>
<gene>
    <name evidence="2" type="ORF">Cspa_c25460</name>
</gene>
<feature type="transmembrane region" description="Helical" evidence="1">
    <location>
        <begin position="251"/>
        <end position="272"/>
    </location>
</feature>
<reference evidence="2 3" key="1">
    <citation type="submission" date="2013-02" db="EMBL/GenBank/DDBJ databases">
        <title>Genome sequence of Clostridium saccharoperbutylacetonicum N1-4(HMT).</title>
        <authorList>
            <person name="Poehlein A."/>
            <person name="Daniel R."/>
        </authorList>
    </citation>
    <scope>NUCLEOTIDE SEQUENCE [LARGE SCALE GENOMIC DNA]</scope>
    <source>
        <strain evidence="3">N1-4(HMT)</strain>
    </source>
</reference>
<keyword evidence="1" id="KW-0472">Membrane</keyword>
<name>M1MNL7_9CLOT</name>
<dbReference type="AlphaFoldDB" id="M1MNL7"/>